<dbReference type="EMBL" id="VFPQ01000001">
    <property type="protein sequence ID" value="TQM73381.1"/>
    <property type="molecule type" value="Genomic_DNA"/>
</dbReference>
<keyword evidence="3" id="KW-1185">Reference proteome</keyword>
<dbReference type="SUPFAM" id="SSF52980">
    <property type="entry name" value="Restriction endonuclease-like"/>
    <property type="match status" value="1"/>
</dbReference>
<sequence>MTRWWAQLPTGRVVCLDGADRAALAADLEVLPEDAPAIIAYSLGHPRSLPEMVGVALDTLERAAVDLFPAWLPDAAGLTRPARRGGPAARAVRMLALRLAARSPHFGPFLAELAETALCDDGDAATSRSLRRFPREVRAAGLARVLAASYGRTHTAILLEVPDGLTPSEEELLVAGAEWLAHAGGFGVWLTGAPLTAVDRLETVPVLLPYGGAHDTGGAAPWPPVDDEPTVTFPAVAGKPHPASRAEQLLETALAKCPWATGRAWNQTYQSDPLTPPIRVDLIWRAERCVVEVDGDDHRRPLKFRADRRRDVQLQLDGYAVLRFTDDQVLDDVQAVVHQIGRFIEKRRRARHRGTLEG</sequence>
<protein>
    <submittedName>
        <fullName evidence="2">Uncharacterized protein DUF559</fullName>
    </submittedName>
</protein>
<proteinExistence type="predicted"/>
<dbReference type="Proteomes" id="UP000319213">
    <property type="component" value="Unassembled WGS sequence"/>
</dbReference>
<dbReference type="Gene3D" id="3.40.960.10">
    <property type="entry name" value="VSR Endonuclease"/>
    <property type="match status" value="1"/>
</dbReference>
<evidence type="ECO:0000259" key="1">
    <source>
        <dbReference type="Pfam" id="PF04480"/>
    </source>
</evidence>
<dbReference type="InterPro" id="IPR011335">
    <property type="entry name" value="Restrct_endonuc-II-like"/>
</dbReference>
<dbReference type="Pfam" id="PF04480">
    <property type="entry name" value="DUF559"/>
    <property type="match status" value="1"/>
</dbReference>
<organism evidence="2 3">
    <name type="scientific">Thermopolyspora flexuosa</name>
    <dbReference type="NCBI Taxonomy" id="103836"/>
    <lineage>
        <taxon>Bacteria</taxon>
        <taxon>Bacillati</taxon>
        <taxon>Actinomycetota</taxon>
        <taxon>Actinomycetes</taxon>
        <taxon>Streptosporangiales</taxon>
        <taxon>Streptosporangiaceae</taxon>
        <taxon>Thermopolyspora</taxon>
    </lineage>
</organism>
<accession>A0A543IS23</accession>
<dbReference type="AlphaFoldDB" id="A0A543IS23"/>
<feature type="domain" description="DUF559" evidence="1">
    <location>
        <begin position="280"/>
        <end position="344"/>
    </location>
</feature>
<dbReference type="OrthoDB" id="570572at2"/>
<name>A0A543IS23_9ACTN</name>
<gene>
    <name evidence="2" type="ORF">FHX40_0019</name>
</gene>
<dbReference type="InterPro" id="IPR007569">
    <property type="entry name" value="DUF559"/>
</dbReference>
<comment type="caution">
    <text evidence="2">The sequence shown here is derived from an EMBL/GenBank/DDBJ whole genome shotgun (WGS) entry which is preliminary data.</text>
</comment>
<evidence type="ECO:0000313" key="2">
    <source>
        <dbReference type="EMBL" id="TQM73381.1"/>
    </source>
</evidence>
<evidence type="ECO:0000313" key="3">
    <source>
        <dbReference type="Proteomes" id="UP000319213"/>
    </source>
</evidence>
<dbReference type="RefSeq" id="WP_142257693.1">
    <property type="nucleotide sequence ID" value="NZ_BMPV01000004.1"/>
</dbReference>
<reference evidence="2 3" key="1">
    <citation type="submission" date="2019-06" db="EMBL/GenBank/DDBJ databases">
        <title>Sequencing the genomes of 1000 actinobacteria strains.</title>
        <authorList>
            <person name="Klenk H.-P."/>
        </authorList>
    </citation>
    <scope>NUCLEOTIDE SEQUENCE [LARGE SCALE GENOMIC DNA]</scope>
    <source>
        <strain evidence="2 3">DSM 43186</strain>
    </source>
</reference>